<comment type="similarity">
    <text evidence="1">Belongs to the sigma-70 factor family. ECF subfamily.</text>
</comment>
<dbReference type="InterPro" id="IPR007627">
    <property type="entry name" value="RNA_pol_sigma70_r2"/>
</dbReference>
<gene>
    <name evidence="8" type="ORF">FPZ11_11080</name>
</gene>
<dbReference type="PANTHER" id="PTHR43133:SF65">
    <property type="entry name" value="ECF RNA POLYMERASE SIGMA FACTOR SIGG"/>
    <property type="match status" value="1"/>
</dbReference>
<dbReference type="InterPro" id="IPR039425">
    <property type="entry name" value="RNA_pol_sigma-70-like"/>
</dbReference>
<evidence type="ECO:0000259" key="7">
    <source>
        <dbReference type="Pfam" id="PF08281"/>
    </source>
</evidence>
<comment type="subunit">
    <text evidence="2">Interacts transiently with the RNA polymerase catalytic core formed by RpoA, RpoB, RpoC and RpoZ (2 alpha, 1 beta, 1 beta' and 1 omega subunit) to form the RNA polymerase holoenzyme that can initiate transcription.</text>
</comment>
<feature type="domain" description="RNA polymerase sigma-70 region 2" evidence="6">
    <location>
        <begin position="19"/>
        <end position="84"/>
    </location>
</feature>
<evidence type="ECO:0000313" key="8">
    <source>
        <dbReference type="EMBL" id="QDZ15229.1"/>
    </source>
</evidence>
<proteinExistence type="inferred from homology"/>
<dbReference type="InterPro" id="IPR013324">
    <property type="entry name" value="RNA_pol_sigma_r3/r4-like"/>
</dbReference>
<dbReference type="Gene3D" id="1.10.1740.10">
    <property type="match status" value="1"/>
</dbReference>
<dbReference type="EMBL" id="CP042305">
    <property type="protein sequence ID" value="QDZ15229.1"/>
    <property type="molecule type" value="Genomic_DNA"/>
</dbReference>
<dbReference type="SUPFAM" id="SSF54427">
    <property type="entry name" value="NTF2-like"/>
    <property type="match status" value="1"/>
</dbReference>
<dbReference type="SUPFAM" id="SSF88946">
    <property type="entry name" value="Sigma2 domain of RNA polymerase sigma factors"/>
    <property type="match status" value="1"/>
</dbReference>
<dbReference type="InterPro" id="IPR014284">
    <property type="entry name" value="RNA_pol_sigma-70_dom"/>
</dbReference>
<reference evidence="8 9" key="1">
    <citation type="submission" date="2019-07" db="EMBL/GenBank/DDBJ databases">
        <title>Full genome sequence of Humibacter sp. WJ7-1.</title>
        <authorList>
            <person name="Im W.-T."/>
        </authorList>
    </citation>
    <scope>NUCLEOTIDE SEQUENCE [LARGE SCALE GENOMIC DNA]</scope>
    <source>
        <strain evidence="8 9">WJ7-1</strain>
    </source>
</reference>
<dbReference type="InterPro" id="IPR036388">
    <property type="entry name" value="WH-like_DNA-bd_sf"/>
</dbReference>
<evidence type="ECO:0000256" key="4">
    <source>
        <dbReference type="ARBA" id="ARBA00023082"/>
    </source>
</evidence>
<dbReference type="GO" id="GO:0016987">
    <property type="term" value="F:sigma factor activity"/>
    <property type="evidence" value="ECO:0007669"/>
    <property type="project" value="UniProtKB-KW"/>
</dbReference>
<evidence type="ECO:0000313" key="9">
    <source>
        <dbReference type="Proteomes" id="UP000320216"/>
    </source>
</evidence>
<dbReference type="Gene3D" id="1.10.10.10">
    <property type="entry name" value="Winged helix-like DNA-binding domain superfamily/Winged helix DNA-binding domain"/>
    <property type="match status" value="1"/>
</dbReference>
<dbReference type="PANTHER" id="PTHR43133">
    <property type="entry name" value="RNA POLYMERASE ECF-TYPE SIGMA FACTO"/>
    <property type="match status" value="1"/>
</dbReference>
<dbReference type="OrthoDB" id="7376212at2"/>
<dbReference type="Pfam" id="PF08281">
    <property type="entry name" value="Sigma70_r4_2"/>
    <property type="match status" value="1"/>
</dbReference>
<dbReference type="InterPro" id="IPR013249">
    <property type="entry name" value="RNA_pol_sigma70_r4_t2"/>
</dbReference>
<name>A0A5B8M590_9MICO</name>
<dbReference type="InterPro" id="IPR032710">
    <property type="entry name" value="NTF2-like_dom_sf"/>
</dbReference>
<evidence type="ECO:0000256" key="5">
    <source>
        <dbReference type="ARBA" id="ARBA00023163"/>
    </source>
</evidence>
<evidence type="ECO:0000259" key="6">
    <source>
        <dbReference type="Pfam" id="PF04542"/>
    </source>
</evidence>
<dbReference type="SUPFAM" id="SSF88659">
    <property type="entry name" value="Sigma3 and sigma4 domains of RNA polymerase sigma factors"/>
    <property type="match status" value="1"/>
</dbReference>
<dbReference type="NCBIfam" id="NF006089">
    <property type="entry name" value="PRK08241.1"/>
    <property type="match status" value="1"/>
</dbReference>
<dbReference type="CDD" id="cd06171">
    <property type="entry name" value="Sigma70_r4"/>
    <property type="match status" value="1"/>
</dbReference>
<dbReference type="Pfam" id="PF04542">
    <property type="entry name" value="Sigma70_r2"/>
    <property type="match status" value="1"/>
</dbReference>
<feature type="domain" description="RNA polymerase sigma factor 70 region 4 type 2" evidence="7">
    <location>
        <begin position="137"/>
        <end position="188"/>
    </location>
</feature>
<evidence type="ECO:0000256" key="2">
    <source>
        <dbReference type="ARBA" id="ARBA00011344"/>
    </source>
</evidence>
<keyword evidence="9" id="KW-1185">Reference proteome</keyword>
<protein>
    <submittedName>
        <fullName evidence="8">Sigma-70 family RNA polymerase sigma factor</fullName>
    </submittedName>
</protein>
<dbReference type="GO" id="GO:0003677">
    <property type="term" value="F:DNA binding"/>
    <property type="evidence" value="ECO:0007669"/>
    <property type="project" value="InterPro"/>
</dbReference>
<keyword evidence="3" id="KW-0805">Transcription regulation</keyword>
<dbReference type="GO" id="GO:0006352">
    <property type="term" value="P:DNA-templated transcription initiation"/>
    <property type="evidence" value="ECO:0007669"/>
    <property type="project" value="InterPro"/>
</dbReference>
<evidence type="ECO:0000256" key="1">
    <source>
        <dbReference type="ARBA" id="ARBA00010641"/>
    </source>
</evidence>
<evidence type="ECO:0000256" key="3">
    <source>
        <dbReference type="ARBA" id="ARBA00023015"/>
    </source>
</evidence>
<dbReference type="InterPro" id="IPR013325">
    <property type="entry name" value="RNA_pol_sigma_r2"/>
</dbReference>
<keyword evidence="5" id="KW-0804">Transcription</keyword>
<dbReference type="AlphaFoldDB" id="A0A5B8M590"/>
<dbReference type="KEGG" id="huw:FPZ11_11080"/>
<organism evidence="8 9">
    <name type="scientific">Humibacter ginsenosidimutans</name>
    <dbReference type="NCBI Taxonomy" id="2599293"/>
    <lineage>
        <taxon>Bacteria</taxon>
        <taxon>Bacillati</taxon>
        <taxon>Actinomycetota</taxon>
        <taxon>Actinomycetes</taxon>
        <taxon>Micrococcales</taxon>
        <taxon>Microbacteriaceae</taxon>
        <taxon>Humibacter</taxon>
    </lineage>
</organism>
<keyword evidence="4" id="KW-0731">Sigma factor</keyword>
<dbReference type="NCBIfam" id="TIGR02937">
    <property type="entry name" value="sigma70-ECF"/>
    <property type="match status" value="1"/>
</dbReference>
<dbReference type="Gene3D" id="3.10.450.50">
    <property type="match status" value="1"/>
</dbReference>
<accession>A0A5B8M590</accession>
<sequence>MSRTPPKRDVVTAIAERLEQLRGGLIAFCYQMLGSPFDAEDAVQDVMERAWRSRDSYDPSRGALSTWVYRIARNVCLDRLRDAPRRPLPRDLSDPGIEVGAPLVPSLDVPWLMPAPTAWWDASAPERAVVASERMRLAVTAVLQMLPARQRGVFILRDVLAHSAAETAAILDMSVAAVNSALQRARAAIGDQGRDALPLRRETVDSYALAIERADVVALAALVSDDVLFEMPPVPRWSIGRPVYAEFMAFLFEWRGTRWLTRSISANGQPGILLYEVHDDGPHPHTVQLFDGGTPGVIDHVLVYQNPRLFTLFEAAAGVGPADR</sequence>
<dbReference type="Proteomes" id="UP000320216">
    <property type="component" value="Chromosome"/>
</dbReference>